<accession>A0A7Y0RC07</accession>
<protein>
    <submittedName>
        <fullName evidence="1">Uncharacterized protein</fullName>
    </submittedName>
</protein>
<dbReference type="Proteomes" id="UP000567186">
    <property type="component" value="Unassembled WGS sequence"/>
</dbReference>
<gene>
    <name evidence="1" type="ORF">HIU99_07545</name>
</gene>
<keyword evidence="2" id="KW-1185">Reference proteome</keyword>
<proteinExistence type="predicted"/>
<evidence type="ECO:0000313" key="1">
    <source>
        <dbReference type="EMBL" id="NMT63452.1"/>
    </source>
</evidence>
<evidence type="ECO:0000313" key="2">
    <source>
        <dbReference type="Proteomes" id="UP000567186"/>
    </source>
</evidence>
<dbReference type="AlphaFoldDB" id="A0A7Y0RC07"/>
<sequence>MLEVLTYAALARNEEIAARLQVEPKLYGYSGAGHKVEFIVNKEARYDDFKKPEIISGGGISDPVGVIAFIECKKVGVEQTINKSFKKKYKKNGSYKNYVIPFGEEIKIKFQGSSKAYSIFFLDEGSGPTINITENGNLIIKDDVVTDYRLIFPLYEDGSVGVIKNDGSLRDHQKTLKSCKILEIYGSNEFGGLALLNDCLSGPQTPEKAKQSSFVALDVRKKRYDSFDINENEEDLVSILVLTEFSHWEEKSQNIIKACIDVNLVVADSIIVQAFKVFEEKFGSDFYSMIKKDNLLNDDMVRSIAFEIVDEYEGKIFRDIKDGQLKKFAIIDGKLKIIS</sequence>
<reference evidence="1 2" key="1">
    <citation type="submission" date="2020-04" db="EMBL/GenBank/DDBJ databases">
        <title>Marinobacter oceani sp. nov., isolated from marine solar saltern.</title>
        <authorList>
            <person name="Chen X.-Y."/>
        </authorList>
    </citation>
    <scope>NUCLEOTIDE SEQUENCE [LARGE SCALE GENOMIC DNA]</scope>
    <source>
        <strain evidence="1 2">W62</strain>
    </source>
</reference>
<comment type="caution">
    <text evidence="1">The sequence shown here is derived from an EMBL/GenBank/DDBJ whole genome shotgun (WGS) entry which is preliminary data.</text>
</comment>
<name>A0A7Y0RC07_9GAMM</name>
<organism evidence="1 2">
    <name type="scientific">Marinobacter orientalis</name>
    <dbReference type="NCBI Taxonomy" id="1928859"/>
    <lineage>
        <taxon>Bacteria</taxon>
        <taxon>Pseudomonadati</taxon>
        <taxon>Pseudomonadota</taxon>
        <taxon>Gammaproteobacteria</taxon>
        <taxon>Pseudomonadales</taxon>
        <taxon>Marinobacteraceae</taxon>
        <taxon>Marinobacter</taxon>
    </lineage>
</organism>
<dbReference type="RefSeq" id="WP_135955871.1">
    <property type="nucleotide sequence ID" value="NZ_JABCKY010000001.1"/>
</dbReference>
<dbReference type="OrthoDB" id="9255549at2"/>
<dbReference type="EMBL" id="JABCKY010000001">
    <property type="protein sequence ID" value="NMT63452.1"/>
    <property type="molecule type" value="Genomic_DNA"/>
</dbReference>